<sequence>MSGSDAIAAHLDAELVKDDASGAVTVSVGRSRATRSARA</sequence>
<dbReference type="EMBL" id="FNTD01000003">
    <property type="protein sequence ID" value="SEB31367.1"/>
    <property type="molecule type" value="Genomic_DNA"/>
</dbReference>
<organism evidence="1 2">
    <name type="scientific">Streptomyces misionensis</name>
    <dbReference type="NCBI Taxonomy" id="67331"/>
    <lineage>
        <taxon>Bacteria</taxon>
        <taxon>Bacillati</taxon>
        <taxon>Actinomycetota</taxon>
        <taxon>Actinomycetes</taxon>
        <taxon>Kitasatosporales</taxon>
        <taxon>Streptomycetaceae</taxon>
        <taxon>Streptomyces</taxon>
    </lineage>
</organism>
<accession>A0A1H4IBD4</accession>
<evidence type="ECO:0000313" key="1">
    <source>
        <dbReference type="EMBL" id="SEB31367.1"/>
    </source>
</evidence>
<evidence type="ECO:0000313" key="2">
    <source>
        <dbReference type="Proteomes" id="UP000182375"/>
    </source>
</evidence>
<reference evidence="1 2" key="1">
    <citation type="submission" date="2016-10" db="EMBL/GenBank/DDBJ databases">
        <authorList>
            <person name="de Groot N.N."/>
        </authorList>
    </citation>
    <scope>NUCLEOTIDE SEQUENCE [LARGE SCALE GENOMIC DNA]</scope>
    <source>
        <strain evidence="1 2">DSM 40306</strain>
    </source>
</reference>
<gene>
    <name evidence="1" type="ORF">SAMN04490357_0153</name>
</gene>
<dbReference type="STRING" id="67331.SAMN04490357_0153"/>
<dbReference type="Proteomes" id="UP000182375">
    <property type="component" value="Unassembled WGS sequence"/>
</dbReference>
<dbReference type="AlphaFoldDB" id="A0A1H4IBD4"/>
<proteinExistence type="predicted"/>
<protein>
    <submittedName>
        <fullName evidence="1">Uncharacterized protein</fullName>
    </submittedName>
</protein>
<name>A0A1H4IBD4_9ACTN</name>